<feature type="compositionally biased region" description="Polar residues" evidence="1">
    <location>
        <begin position="261"/>
        <end position="273"/>
    </location>
</feature>
<keyword evidence="2" id="KW-0472">Membrane</keyword>
<keyword evidence="4" id="KW-0624">Polysaccharide degradation</keyword>
<dbReference type="Gene3D" id="3.40.50.1820">
    <property type="entry name" value="alpha/beta hydrolase"/>
    <property type="match status" value="2"/>
</dbReference>
<keyword evidence="3" id="KW-0732">Signal</keyword>
<feature type="compositionally biased region" description="Polar residues" evidence="1">
    <location>
        <begin position="362"/>
        <end position="372"/>
    </location>
</feature>
<sequence length="1394" mass="154105">MKKKIVTILLTLSMVLSSIISPLEIEAKTGTTDRQSVEWNGKNCEYEVILPAGYNPDSGFRYPVMYLLPEDGLGEYPEEMERTLEETMSGEKGIDMILVKPVFTMDMDVRQVMDLVAADVDANYNTIPGAGNRAVVGTGIGGYLAYILGLTETKQADAGEAEETVGSEENPVAETEKESREKADGESQNQLNSQTEEKDSEEDRLNSQAEEKKTESEHSNPQAAEKESEADRSDLNVSVKGSDAEQQDLPTVKKVADTLEVQASDNETGTAEVQESEKGTGTAEVRESEKGIGTVEVQEPEKGIGTAEVQEPEKGIDAAETQEPEKETGAAKTQETENVPDADMSKKQEKEENQITEKSGENAGTNTRNPDSGNHENKSDADMPETLESDNKALAGTPLTQPGTFGMIASIRGDFVSSDNPWYEIYGDVYDFLVQCHEADPKFYTKFYTYMDAPANDAWTNMAHSTSDMGALFINWEKSISFDYHEFTVRTGSYSMEYLQESLERVVNRMTSRFISGMVSGSVTLKKAALTGNDKAAEVNYSIEIGKKYAEFFQGGNSKMDITVEVLDPATREILYDTTISQNISGPGTYEGGVKVPNKVNNTSSTIQMYINLLGVRMDLDTATLIRIQDTGEAEDEQQIDLMGDWYFNYVGLSDPFQAGTLTAEEYESWSVVQPALANWEQGFGNITKIWYMNTGWGWYARTFELPEDFTKENLTLLIGYMDDRGEVFVNGKRVGGTGVNEDGSSTKETTWAVLSKFSIDPSILNYGGTNTVYVHVYNDPPYGGGGWYSGPVGLYSQAAYNKLQGLPSRVPEKEVKESVTDAVAYQNTCLEEGKLEDYAHTIAEDYFSSGNKKEDRIKEAEALINEGDIKEIEDTGITVFETEDKEGITSYLYNADRKITYADGNVKEIKFQDTYISRDNRIYMYGNHSRFFETSYDSAYAASAAGEEGTAEEKYLVYLPEGYFESDRNYPTTYLLHQFNSDHTSYMTDNVDRLFDEAMEEGLIDEMIVVIPNSQESSWWRGDWEKMITDEMVPMMDARYRTIRDARYRLTAGASMGGQGAYGLALRNPDLFSGAVSFFGAFSMGGDYSPNKIVQEVSTEYLQYFSMYFMCGNQDLYGFGVPAIELDAALTARGVEHCFFIENGDHNSEFYIPYFKSAFSYVRDHMYQSDEGVTDQISGSVVLEDTDGKAIVKAGIKVEAGISSYMNQIPESVYTKNENPSLSIPVTLEVTQREKTVYTVSQRDFTTDGAADDSFSYDITNSINPDEAYEVSWTAAVFDKTVELAHVNVAKKDESKDPSDGGKDDGKDDVKDDGKDDGKNNGKDDGSGGDKKTPVTKPSDPGNGTGNKSTKTTNAGNAKTGDETPVVLYMLLAAAGLGGISLVIIKKKHIRKS</sequence>
<feature type="compositionally biased region" description="Basic and acidic residues" evidence="1">
    <location>
        <begin position="1291"/>
        <end position="1334"/>
    </location>
</feature>
<dbReference type="InterPro" id="IPR029058">
    <property type="entry name" value="AB_hydrolase_fold"/>
</dbReference>
<dbReference type="InterPro" id="IPR008979">
    <property type="entry name" value="Galactose-bd-like_sf"/>
</dbReference>
<evidence type="ECO:0000313" key="5">
    <source>
        <dbReference type="Proteomes" id="UP000289794"/>
    </source>
</evidence>
<dbReference type="Proteomes" id="UP000289794">
    <property type="component" value="Chromosome"/>
</dbReference>
<accession>A0A4P6M3M5</accession>
<feature type="region of interest" description="Disordered" evidence="1">
    <location>
        <begin position="1290"/>
        <end position="1363"/>
    </location>
</feature>
<dbReference type="GO" id="GO:0016747">
    <property type="term" value="F:acyltransferase activity, transferring groups other than amino-acyl groups"/>
    <property type="evidence" value="ECO:0007669"/>
    <property type="project" value="TreeGrafter"/>
</dbReference>
<dbReference type="RefSeq" id="WP_165392583.1">
    <property type="nucleotide sequence ID" value="NZ_CP035945.1"/>
</dbReference>
<feature type="transmembrane region" description="Helical" evidence="2">
    <location>
        <begin position="1367"/>
        <end position="1386"/>
    </location>
</feature>
<keyword evidence="2" id="KW-1133">Transmembrane helix</keyword>
<dbReference type="InterPro" id="IPR050583">
    <property type="entry name" value="Mycobacterial_A85_antigen"/>
</dbReference>
<dbReference type="SUPFAM" id="SSF49785">
    <property type="entry name" value="Galactose-binding domain-like"/>
    <property type="match status" value="1"/>
</dbReference>
<dbReference type="SMR" id="A0A4P6M3M5"/>
<name>A0A4P6M3M5_9FIRM</name>
<feature type="compositionally biased region" description="Basic and acidic residues" evidence="1">
    <location>
        <begin position="174"/>
        <end position="185"/>
    </location>
</feature>
<keyword evidence="4" id="KW-0119">Carbohydrate metabolism</keyword>
<keyword evidence="4" id="KW-0378">Hydrolase</keyword>
<dbReference type="InterPro" id="IPR000801">
    <property type="entry name" value="Esterase-like"/>
</dbReference>
<reference evidence="4 5" key="1">
    <citation type="submission" date="2019-01" db="EMBL/GenBank/DDBJ databases">
        <title>PMF-metabolizing Aryl O-demethylase.</title>
        <authorList>
            <person name="Kim M."/>
        </authorList>
    </citation>
    <scope>NUCLEOTIDE SEQUENCE [LARGE SCALE GENOMIC DNA]</scope>
    <source>
        <strain evidence="4 5">PMF1</strain>
    </source>
</reference>
<gene>
    <name evidence="4" type="primary">xynZ_2</name>
    <name evidence="4" type="ORF">PMF13cell1_05415</name>
</gene>
<dbReference type="GO" id="GO:0045493">
    <property type="term" value="P:xylan catabolic process"/>
    <property type="evidence" value="ECO:0007669"/>
    <property type="project" value="UniProtKB-KW"/>
</dbReference>
<protein>
    <submittedName>
        <fullName evidence="4">Endo-1,4-beta-xylanase Z</fullName>
        <ecNumber evidence="4">3.2.1.8</ecNumber>
    </submittedName>
</protein>
<feature type="compositionally biased region" description="Low complexity" evidence="1">
    <location>
        <begin position="1347"/>
        <end position="1360"/>
    </location>
</feature>
<dbReference type="SUPFAM" id="SSF53474">
    <property type="entry name" value="alpha/beta-Hydrolases"/>
    <property type="match status" value="2"/>
</dbReference>
<dbReference type="EC" id="3.2.1.8" evidence="4"/>
<dbReference type="GO" id="GO:0031176">
    <property type="term" value="F:endo-1,4-beta-xylanase activity"/>
    <property type="evidence" value="ECO:0007669"/>
    <property type="project" value="UniProtKB-EC"/>
</dbReference>
<keyword evidence="4" id="KW-0326">Glycosidase</keyword>
<evidence type="ECO:0000256" key="1">
    <source>
        <dbReference type="SAM" id="MobiDB-lite"/>
    </source>
</evidence>
<dbReference type="Pfam" id="PF00756">
    <property type="entry name" value="Esterase"/>
    <property type="match status" value="1"/>
</dbReference>
<feature type="signal peptide" evidence="3">
    <location>
        <begin position="1"/>
        <end position="27"/>
    </location>
</feature>
<dbReference type="PANTHER" id="PTHR48098:SF1">
    <property type="entry name" value="DIACYLGLYCEROL ACYLTRANSFERASE_MYCOLYLTRANSFERASE AG85A"/>
    <property type="match status" value="1"/>
</dbReference>
<feature type="chain" id="PRO_5020337229" evidence="3">
    <location>
        <begin position="28"/>
        <end position="1394"/>
    </location>
</feature>
<feature type="compositionally biased region" description="Basic and acidic residues" evidence="1">
    <location>
        <begin position="343"/>
        <end position="360"/>
    </location>
</feature>
<dbReference type="PANTHER" id="PTHR48098">
    <property type="entry name" value="ENTEROCHELIN ESTERASE-RELATED"/>
    <property type="match status" value="1"/>
</dbReference>
<evidence type="ECO:0000256" key="2">
    <source>
        <dbReference type="SAM" id="Phobius"/>
    </source>
</evidence>
<organism evidence="4 5">
    <name type="scientific">Blautia producta</name>
    <dbReference type="NCBI Taxonomy" id="33035"/>
    <lineage>
        <taxon>Bacteria</taxon>
        <taxon>Bacillati</taxon>
        <taxon>Bacillota</taxon>
        <taxon>Clostridia</taxon>
        <taxon>Lachnospirales</taxon>
        <taxon>Lachnospiraceae</taxon>
        <taxon>Blautia</taxon>
    </lineage>
</organism>
<evidence type="ECO:0000256" key="3">
    <source>
        <dbReference type="SAM" id="SignalP"/>
    </source>
</evidence>
<feature type="compositionally biased region" description="Basic and acidic residues" evidence="1">
    <location>
        <begin position="311"/>
        <end position="329"/>
    </location>
</feature>
<evidence type="ECO:0000313" key="4">
    <source>
        <dbReference type="EMBL" id="QBE99821.1"/>
    </source>
</evidence>
<keyword evidence="4" id="KW-0858">Xylan degradation</keyword>
<dbReference type="Gene3D" id="2.60.120.260">
    <property type="entry name" value="Galactose-binding domain-like"/>
    <property type="match status" value="1"/>
</dbReference>
<dbReference type="EMBL" id="CP035945">
    <property type="protein sequence ID" value="QBE99821.1"/>
    <property type="molecule type" value="Genomic_DNA"/>
</dbReference>
<keyword evidence="2" id="KW-0812">Transmembrane</keyword>
<proteinExistence type="predicted"/>
<feature type="region of interest" description="Disordered" evidence="1">
    <location>
        <begin position="157"/>
        <end position="384"/>
    </location>
</feature>
<feature type="compositionally biased region" description="Basic and acidic residues" evidence="1">
    <location>
        <begin position="195"/>
        <end position="234"/>
    </location>
</feature>
<dbReference type="KEGG" id="bpro:PMF13cell1_05415"/>